<reference evidence="5 6" key="1">
    <citation type="submission" date="2018-03" db="EMBL/GenBank/DDBJ databases">
        <title>Genomic Encyclopedia of Archaeal and Bacterial Type Strains, Phase II (KMG-II): from individual species to whole genera.</title>
        <authorList>
            <person name="Goeker M."/>
        </authorList>
    </citation>
    <scope>NUCLEOTIDE SEQUENCE [LARGE SCALE GENOMIC DNA]</scope>
    <source>
        <strain evidence="5 6">DSM 45601</strain>
    </source>
</reference>
<organism evidence="5 6">
    <name type="scientific">Allonocardiopsis opalescens</name>
    <dbReference type="NCBI Taxonomy" id="1144618"/>
    <lineage>
        <taxon>Bacteria</taxon>
        <taxon>Bacillati</taxon>
        <taxon>Actinomycetota</taxon>
        <taxon>Actinomycetes</taxon>
        <taxon>Streptosporangiales</taxon>
        <taxon>Allonocardiopsis</taxon>
    </lineage>
</organism>
<dbReference type="InterPro" id="IPR036291">
    <property type="entry name" value="NAD(P)-bd_dom_sf"/>
</dbReference>
<dbReference type="InterPro" id="IPR055170">
    <property type="entry name" value="GFO_IDH_MocA-like_dom"/>
</dbReference>
<dbReference type="PANTHER" id="PTHR42840:SF3">
    <property type="entry name" value="BINDING ROSSMANN FOLD OXIDOREDUCTASE, PUTATIVE (AFU_ORTHOLOGUE AFUA_2G10240)-RELATED"/>
    <property type="match status" value="1"/>
</dbReference>
<dbReference type="OrthoDB" id="256869at2"/>
<sequence>MRIGLAGVGRIGRLHAATLSGLAPVESLVLADIDPDRAASAAAELRAEGAQVEAVEGPDDLFGAGIDGLVIATATDAHAPLIVRSAADGVPVLCEKPVAVDIEQTRSVVRRLETATTPVVIGFQRRFDTGYRAARAAVAGGGLGWLHTVRATTLDASPPPAGYVPGSGGLLRDCSIHDFDIIRWTTGREAVEVHAIGANRGADYFAAAGDVDTAITVLRLDDDTLATASATRYNGGGHDVRLELLGSDDSIAVGLDGRLPLRSVQPGVPAPEGPVYQSFMERFRGAYVAELTAFAELVAGKGDGADLATVHDALQAARIAEAASLSRVQGRPVRLADIP</sequence>
<evidence type="ECO:0000259" key="3">
    <source>
        <dbReference type="Pfam" id="PF01408"/>
    </source>
</evidence>
<dbReference type="Gene3D" id="3.40.50.720">
    <property type="entry name" value="NAD(P)-binding Rossmann-like Domain"/>
    <property type="match status" value="1"/>
</dbReference>
<dbReference type="Pfam" id="PF22725">
    <property type="entry name" value="GFO_IDH_MocA_C3"/>
    <property type="match status" value="1"/>
</dbReference>
<dbReference type="PANTHER" id="PTHR42840">
    <property type="entry name" value="NAD(P)-BINDING ROSSMANN-FOLD SUPERFAMILY PROTEIN-RELATED"/>
    <property type="match status" value="1"/>
</dbReference>
<dbReference type="EMBL" id="PVZC01000009">
    <property type="protein sequence ID" value="PRX95428.1"/>
    <property type="molecule type" value="Genomic_DNA"/>
</dbReference>
<proteinExistence type="inferred from homology"/>
<keyword evidence="2" id="KW-0560">Oxidoreductase</keyword>
<dbReference type="InterPro" id="IPR000683">
    <property type="entry name" value="Gfo/Idh/MocA-like_OxRdtase_N"/>
</dbReference>
<keyword evidence="6" id="KW-1185">Reference proteome</keyword>
<gene>
    <name evidence="5" type="ORF">CLV72_10935</name>
</gene>
<dbReference type="RefSeq" id="WP_106251473.1">
    <property type="nucleotide sequence ID" value="NZ_PVZC01000009.1"/>
</dbReference>
<protein>
    <submittedName>
        <fullName evidence="5">Myo-inositol 2-dehydrogenase/D-chiro-inositol 1-dehydrogenase</fullName>
    </submittedName>
</protein>
<dbReference type="Pfam" id="PF01408">
    <property type="entry name" value="GFO_IDH_MocA"/>
    <property type="match status" value="1"/>
</dbReference>
<evidence type="ECO:0000259" key="4">
    <source>
        <dbReference type="Pfam" id="PF22725"/>
    </source>
</evidence>
<accession>A0A2T0PVP2</accession>
<evidence type="ECO:0000313" key="6">
    <source>
        <dbReference type="Proteomes" id="UP000237846"/>
    </source>
</evidence>
<name>A0A2T0PVP2_9ACTN</name>
<dbReference type="SUPFAM" id="SSF51735">
    <property type="entry name" value="NAD(P)-binding Rossmann-fold domains"/>
    <property type="match status" value="1"/>
</dbReference>
<feature type="domain" description="GFO/IDH/MocA-like oxidoreductase" evidence="4">
    <location>
        <begin position="131"/>
        <end position="251"/>
    </location>
</feature>
<dbReference type="Gene3D" id="3.30.360.10">
    <property type="entry name" value="Dihydrodipicolinate Reductase, domain 2"/>
    <property type="match status" value="1"/>
</dbReference>
<evidence type="ECO:0000256" key="2">
    <source>
        <dbReference type="ARBA" id="ARBA00023002"/>
    </source>
</evidence>
<feature type="domain" description="Gfo/Idh/MocA-like oxidoreductase N-terminal" evidence="3">
    <location>
        <begin position="1"/>
        <end position="122"/>
    </location>
</feature>
<evidence type="ECO:0000256" key="1">
    <source>
        <dbReference type="ARBA" id="ARBA00010928"/>
    </source>
</evidence>
<comment type="similarity">
    <text evidence="1">Belongs to the Gfo/Idh/MocA family.</text>
</comment>
<dbReference type="GO" id="GO:0016491">
    <property type="term" value="F:oxidoreductase activity"/>
    <property type="evidence" value="ECO:0007669"/>
    <property type="project" value="UniProtKB-KW"/>
</dbReference>
<comment type="caution">
    <text evidence="5">The sequence shown here is derived from an EMBL/GenBank/DDBJ whole genome shotgun (WGS) entry which is preliminary data.</text>
</comment>
<dbReference type="Proteomes" id="UP000237846">
    <property type="component" value="Unassembled WGS sequence"/>
</dbReference>
<dbReference type="GO" id="GO:0000166">
    <property type="term" value="F:nucleotide binding"/>
    <property type="evidence" value="ECO:0007669"/>
    <property type="project" value="InterPro"/>
</dbReference>
<dbReference type="AlphaFoldDB" id="A0A2T0PVP2"/>
<evidence type="ECO:0000313" key="5">
    <source>
        <dbReference type="EMBL" id="PRX95428.1"/>
    </source>
</evidence>
<dbReference type="SUPFAM" id="SSF55347">
    <property type="entry name" value="Glyceraldehyde-3-phosphate dehydrogenase-like, C-terminal domain"/>
    <property type="match status" value="1"/>
</dbReference>